<feature type="transmembrane region" description="Helical" evidence="8">
    <location>
        <begin position="390"/>
        <end position="410"/>
    </location>
</feature>
<dbReference type="GO" id="GO:0005737">
    <property type="term" value="C:cytoplasm"/>
    <property type="evidence" value="ECO:0007669"/>
    <property type="project" value="UniProtKB-SubCell"/>
</dbReference>
<evidence type="ECO:0000256" key="3">
    <source>
        <dbReference type="ARBA" id="ARBA00022737"/>
    </source>
</evidence>
<accession>A0A926F3H7</accession>
<keyword evidence="11" id="KW-1185">Reference proteome</keyword>
<comment type="caution">
    <text evidence="10">The sequence shown here is derived from an EMBL/GenBank/DDBJ whole genome shotgun (WGS) entry which is preliminary data.</text>
</comment>
<dbReference type="PROSITE" id="PS00622">
    <property type="entry name" value="HTH_LUXR_1"/>
    <property type="match status" value="1"/>
</dbReference>
<feature type="coiled-coil region" evidence="7">
    <location>
        <begin position="483"/>
        <end position="510"/>
    </location>
</feature>
<evidence type="ECO:0000256" key="1">
    <source>
        <dbReference type="ARBA" id="ARBA00004496"/>
    </source>
</evidence>
<feature type="transmembrane region" description="Helical" evidence="8">
    <location>
        <begin position="7"/>
        <end position="23"/>
    </location>
</feature>
<dbReference type="InterPro" id="IPR000792">
    <property type="entry name" value="Tscrpt_reg_LuxR_C"/>
</dbReference>
<keyword evidence="7" id="KW-0175">Coiled coil</keyword>
<dbReference type="InterPro" id="IPR051476">
    <property type="entry name" value="Bac_ResReg_Asp_Phosphatase"/>
</dbReference>
<dbReference type="AlphaFoldDB" id="A0A926F3H7"/>
<keyword evidence="4 6" id="KW-0802">TPR repeat</keyword>
<name>A0A926F3H7_9BACT</name>
<evidence type="ECO:0000259" key="9">
    <source>
        <dbReference type="PROSITE" id="PS00622"/>
    </source>
</evidence>
<dbReference type="EMBL" id="JACRTF010000001">
    <property type="protein sequence ID" value="MBC8593483.1"/>
    <property type="molecule type" value="Genomic_DNA"/>
</dbReference>
<dbReference type="InterPro" id="IPR016032">
    <property type="entry name" value="Sig_transdc_resp-reg_C-effctor"/>
</dbReference>
<dbReference type="InterPro" id="IPR011990">
    <property type="entry name" value="TPR-like_helical_dom_sf"/>
</dbReference>
<evidence type="ECO:0000256" key="7">
    <source>
        <dbReference type="SAM" id="Coils"/>
    </source>
</evidence>
<evidence type="ECO:0000256" key="8">
    <source>
        <dbReference type="SAM" id="Phobius"/>
    </source>
</evidence>
<protein>
    <recommendedName>
        <fullName evidence="9">HTH luxR-type domain-containing protein</fullName>
    </recommendedName>
</protein>
<evidence type="ECO:0000256" key="2">
    <source>
        <dbReference type="ARBA" id="ARBA00022490"/>
    </source>
</evidence>
<dbReference type="PROSITE" id="PS50005">
    <property type="entry name" value="TPR"/>
    <property type="match status" value="1"/>
</dbReference>
<keyword evidence="3" id="KW-0677">Repeat</keyword>
<evidence type="ECO:0000256" key="6">
    <source>
        <dbReference type="PROSITE-ProRule" id="PRU00339"/>
    </source>
</evidence>
<evidence type="ECO:0000256" key="5">
    <source>
        <dbReference type="ARBA" id="ARBA00038253"/>
    </source>
</evidence>
<dbReference type="SUPFAM" id="SSF48452">
    <property type="entry name" value="TPR-like"/>
    <property type="match status" value="1"/>
</dbReference>
<evidence type="ECO:0000313" key="11">
    <source>
        <dbReference type="Proteomes" id="UP000651085"/>
    </source>
</evidence>
<comment type="subcellular location">
    <subcellularLocation>
        <location evidence="1">Cytoplasm</location>
    </subcellularLocation>
</comment>
<keyword evidence="2" id="KW-0963">Cytoplasm</keyword>
<dbReference type="Pfam" id="PF13181">
    <property type="entry name" value="TPR_8"/>
    <property type="match status" value="1"/>
</dbReference>
<dbReference type="PANTHER" id="PTHR46630">
    <property type="entry name" value="TETRATRICOPEPTIDE REPEAT PROTEIN 29"/>
    <property type="match status" value="1"/>
</dbReference>
<organism evidence="10 11">
    <name type="scientific">Jilunia laotingensis</name>
    <dbReference type="NCBI Taxonomy" id="2763675"/>
    <lineage>
        <taxon>Bacteria</taxon>
        <taxon>Pseudomonadati</taxon>
        <taxon>Bacteroidota</taxon>
        <taxon>Bacteroidia</taxon>
        <taxon>Bacteroidales</taxon>
        <taxon>Bacteroidaceae</taxon>
        <taxon>Jilunia</taxon>
    </lineage>
</organism>
<proteinExistence type="inferred from homology"/>
<dbReference type="Gene3D" id="1.10.10.10">
    <property type="entry name" value="Winged helix-like DNA-binding domain superfamily/Winged helix DNA-binding domain"/>
    <property type="match status" value="1"/>
</dbReference>
<reference evidence="10" key="1">
    <citation type="submission" date="2020-08" db="EMBL/GenBank/DDBJ databases">
        <title>Genome public.</title>
        <authorList>
            <person name="Liu C."/>
            <person name="Sun Q."/>
        </authorList>
    </citation>
    <scope>NUCLEOTIDE SEQUENCE</scope>
    <source>
        <strain evidence="10">N12</strain>
    </source>
</reference>
<keyword evidence="8" id="KW-1133">Transmembrane helix</keyword>
<dbReference type="SMART" id="SM00421">
    <property type="entry name" value="HTH_LUXR"/>
    <property type="match status" value="1"/>
</dbReference>
<dbReference type="RefSeq" id="WP_262434610.1">
    <property type="nucleotide sequence ID" value="NZ_JACRTF010000001.1"/>
</dbReference>
<feature type="coiled-coil region" evidence="7">
    <location>
        <begin position="360"/>
        <end position="428"/>
    </location>
</feature>
<dbReference type="PANTHER" id="PTHR46630:SF1">
    <property type="entry name" value="TETRATRICOPEPTIDE REPEAT PROTEIN 29"/>
    <property type="match status" value="1"/>
</dbReference>
<dbReference type="GO" id="GO:0006355">
    <property type="term" value="P:regulation of DNA-templated transcription"/>
    <property type="evidence" value="ECO:0007669"/>
    <property type="project" value="InterPro"/>
</dbReference>
<comment type="similarity">
    <text evidence="5">Belongs to the Rap family.</text>
</comment>
<sequence length="593" mass="69218">MTTYKTIHIYFFIFFLLPIHLYGKEKTHQDSIKRFDSLCVEITENQNIDITKTDSLVNELSALAQNLGNDPEFRSRVIYHQVSSSYISEQIPQLETQDIRTVMQHCDSVHHPFEYGLLYFSLSMVKNLSNEYPGALNCGLKALEFMEKANNQEYIAKINYSISNLFKTIGEYNNSITYARKSLNYYEAQQKKKECLSTLLGIYTTTYYLGEKEKAIRLITELLPAIEATNDTYLQLAAYTNLGSCLAQNEQKDLSFKYYRKALELSNSINNEYAKISILQNIGGYYLRINQADSCQKYLKQVKRYYLRHNIPNRLMGTYVGLALSFSQKHQFDSAFHYFTEYDSIRNLLLDNERLSLVNRTEAKYMLANYQNQLKLAQDEYIIKKKQTTIVILSGTGIILVILLTLLIVIKQKKIVFQQKELKEMENRQLNEKLLHEKNLSQLQKQEFTQTIDSRNREISTSLLLLSNKNLVLSKILQMTESCDGQKSDIEKYRKEVEALIKNCLSFDEEWNEFKLHFEQVHPLFFTKLKHLSKDMTENELRLCAYIKIGMRAKEIAQLLSVSPDSVKMSRYRLKKKLDIAGETSIDDFLRNL</sequence>
<keyword evidence="8" id="KW-0812">Transmembrane</keyword>
<gene>
    <name evidence="10" type="ORF">H8744_09535</name>
</gene>
<feature type="domain" description="HTH luxR-type" evidence="9">
    <location>
        <begin position="550"/>
        <end position="577"/>
    </location>
</feature>
<evidence type="ECO:0000256" key="4">
    <source>
        <dbReference type="ARBA" id="ARBA00022803"/>
    </source>
</evidence>
<dbReference type="SUPFAM" id="SSF46894">
    <property type="entry name" value="C-terminal effector domain of the bipartite response regulators"/>
    <property type="match status" value="1"/>
</dbReference>
<evidence type="ECO:0000313" key="10">
    <source>
        <dbReference type="EMBL" id="MBC8593483.1"/>
    </source>
</evidence>
<feature type="repeat" description="TPR" evidence="6">
    <location>
        <begin position="236"/>
        <end position="269"/>
    </location>
</feature>
<dbReference type="InterPro" id="IPR019734">
    <property type="entry name" value="TPR_rpt"/>
</dbReference>
<dbReference type="GO" id="GO:0003677">
    <property type="term" value="F:DNA binding"/>
    <property type="evidence" value="ECO:0007669"/>
    <property type="project" value="InterPro"/>
</dbReference>
<dbReference type="SMART" id="SM00028">
    <property type="entry name" value="TPR"/>
    <property type="match status" value="3"/>
</dbReference>
<dbReference type="Gene3D" id="1.25.40.10">
    <property type="entry name" value="Tetratricopeptide repeat domain"/>
    <property type="match status" value="1"/>
</dbReference>
<dbReference type="InterPro" id="IPR036388">
    <property type="entry name" value="WH-like_DNA-bd_sf"/>
</dbReference>
<keyword evidence="8" id="KW-0472">Membrane</keyword>
<dbReference type="Proteomes" id="UP000651085">
    <property type="component" value="Unassembled WGS sequence"/>
</dbReference>